<evidence type="ECO:0000256" key="2">
    <source>
        <dbReference type="ARBA" id="ARBA00011915"/>
    </source>
</evidence>
<evidence type="ECO:0000256" key="1">
    <source>
        <dbReference type="ARBA" id="ARBA00001709"/>
    </source>
</evidence>
<evidence type="ECO:0000259" key="4">
    <source>
        <dbReference type="Pfam" id="PF16113"/>
    </source>
</evidence>
<dbReference type="Gene3D" id="3.90.226.10">
    <property type="entry name" value="2-enoyl-CoA Hydratase, Chain A, domain 1"/>
    <property type="match status" value="1"/>
</dbReference>
<dbReference type="Pfam" id="PF16113">
    <property type="entry name" value="ECH_2"/>
    <property type="match status" value="1"/>
</dbReference>
<dbReference type="InterPro" id="IPR032259">
    <property type="entry name" value="HIBYL-CoA-H"/>
</dbReference>
<keyword evidence="3 5" id="KW-0378">Hydrolase</keyword>
<comment type="catalytic activity">
    <reaction evidence="1">
        <text>3-hydroxy-2-methylpropanoyl-CoA + H2O = 3-hydroxy-2-methylpropanoate + CoA + H(+)</text>
        <dbReference type="Rhea" id="RHEA:20888"/>
        <dbReference type="ChEBI" id="CHEBI:11805"/>
        <dbReference type="ChEBI" id="CHEBI:15377"/>
        <dbReference type="ChEBI" id="CHEBI:15378"/>
        <dbReference type="ChEBI" id="CHEBI:57287"/>
        <dbReference type="ChEBI" id="CHEBI:57340"/>
        <dbReference type="EC" id="3.1.2.4"/>
    </reaction>
</comment>
<dbReference type="NCBIfam" id="NF004127">
    <property type="entry name" value="PRK05617.1"/>
    <property type="match status" value="1"/>
</dbReference>
<dbReference type="PANTHER" id="PTHR43176">
    <property type="entry name" value="3-HYDROXYISOBUTYRYL-COA HYDROLASE-RELATED"/>
    <property type="match status" value="1"/>
</dbReference>
<feature type="domain" description="Enoyl-CoA hydratase/isomerase" evidence="4">
    <location>
        <begin position="16"/>
        <end position="339"/>
    </location>
</feature>
<name>A0ABW0IWR2_9HYPH</name>
<sequence length="351" mass="37317">MADEPDIICDIRGSAGFVLLNRPKALNALNLVMVRELAKALDAWEHDPAVTRVVVTGAGEKAFCAGGDIRSLHDLGKAGQYDEMLAFWREEYILNARIKSYPKPYVALVDGIVMGGGVGVSLHGSHRIAGERWLFAMPEVGIGFFPDVGATYALPRLPDHAGTYLALTGDRVGQADALALGLATHAVPSARMAELAEALTGPEQVEAVLARFAIDPGPGKLAPERATIAHCFGAATLPDVLGRLDAKAAAGDAFAAKALATIRAKSPTSVAIAFEQMRRGAALGFAEAMQLEFRIVSRIPHGHDFYEGVRAVVIDKDQAPSWRPQTLEELDSAAVAAYFAPLGETELVLSR</sequence>
<dbReference type="PANTHER" id="PTHR43176:SF3">
    <property type="entry name" value="3-HYDROXYISOBUTYRYL-COA HYDROLASE, MITOCHONDRIAL"/>
    <property type="match status" value="1"/>
</dbReference>
<organism evidence="5 6">
    <name type="scientific">Bosea eneae</name>
    <dbReference type="NCBI Taxonomy" id="151454"/>
    <lineage>
        <taxon>Bacteria</taxon>
        <taxon>Pseudomonadati</taxon>
        <taxon>Pseudomonadota</taxon>
        <taxon>Alphaproteobacteria</taxon>
        <taxon>Hyphomicrobiales</taxon>
        <taxon>Boseaceae</taxon>
        <taxon>Bosea</taxon>
    </lineage>
</organism>
<dbReference type="CDD" id="cd06558">
    <property type="entry name" value="crotonase-like"/>
    <property type="match status" value="1"/>
</dbReference>
<evidence type="ECO:0000313" key="5">
    <source>
        <dbReference type="EMBL" id="MFC5422444.1"/>
    </source>
</evidence>
<dbReference type="GO" id="GO:0016787">
    <property type="term" value="F:hydrolase activity"/>
    <property type="evidence" value="ECO:0007669"/>
    <property type="project" value="UniProtKB-KW"/>
</dbReference>
<dbReference type="EC" id="3.1.2.4" evidence="2"/>
<evidence type="ECO:0000256" key="3">
    <source>
        <dbReference type="ARBA" id="ARBA00022801"/>
    </source>
</evidence>
<dbReference type="SUPFAM" id="SSF52096">
    <property type="entry name" value="ClpP/crotonase"/>
    <property type="match status" value="1"/>
</dbReference>
<dbReference type="InterPro" id="IPR029045">
    <property type="entry name" value="ClpP/crotonase-like_dom_sf"/>
</dbReference>
<reference evidence="6" key="1">
    <citation type="journal article" date="2019" name="Int. J. Syst. Evol. Microbiol.">
        <title>The Global Catalogue of Microorganisms (GCM) 10K type strain sequencing project: providing services to taxonomists for standard genome sequencing and annotation.</title>
        <authorList>
            <consortium name="The Broad Institute Genomics Platform"/>
            <consortium name="The Broad Institute Genome Sequencing Center for Infectious Disease"/>
            <person name="Wu L."/>
            <person name="Ma J."/>
        </authorList>
    </citation>
    <scope>NUCLEOTIDE SEQUENCE [LARGE SCALE GENOMIC DNA]</scope>
    <source>
        <strain evidence="6">NCAIM B.01391</strain>
    </source>
</reference>
<keyword evidence="6" id="KW-1185">Reference proteome</keyword>
<gene>
    <name evidence="5" type="ORF">ACFPOB_23030</name>
</gene>
<protein>
    <recommendedName>
        <fullName evidence="2">3-hydroxyisobutyryl-CoA hydrolase</fullName>
        <ecNumber evidence="2">3.1.2.4</ecNumber>
    </recommendedName>
</protein>
<comment type="caution">
    <text evidence="5">The sequence shown here is derived from an EMBL/GenBank/DDBJ whole genome shotgun (WGS) entry which is preliminary data.</text>
</comment>
<dbReference type="Proteomes" id="UP001596053">
    <property type="component" value="Unassembled WGS sequence"/>
</dbReference>
<proteinExistence type="predicted"/>
<accession>A0ABW0IWR2</accession>
<dbReference type="RefSeq" id="WP_377800712.1">
    <property type="nucleotide sequence ID" value="NZ_JBHSLW010000039.1"/>
</dbReference>
<dbReference type="EMBL" id="JBHSLW010000039">
    <property type="protein sequence ID" value="MFC5422444.1"/>
    <property type="molecule type" value="Genomic_DNA"/>
</dbReference>
<evidence type="ECO:0000313" key="6">
    <source>
        <dbReference type="Proteomes" id="UP001596053"/>
    </source>
</evidence>
<dbReference type="InterPro" id="IPR045004">
    <property type="entry name" value="ECH_dom"/>
</dbReference>